<dbReference type="Pfam" id="PF18143">
    <property type="entry name" value="HAD_SAK_2"/>
    <property type="match status" value="1"/>
</dbReference>
<dbReference type="AlphaFoldDB" id="A0A923HMU6"/>
<sequence length="150" mass="17542">MILFLDFDGVLHPEPCYDKQSFFCHLPRLENVLRDFPKVRVVISSTWRETRSLSEIQFFFSADISSRIIGMTPSWRDFPDLLEVVGYQRQTEVEAWLRGSEEPWISWLAIDDKAFLFKPFLPNLVKTNSLVGFDDDSELRLRQKLLAVGI</sequence>
<dbReference type="RefSeq" id="WP_186911456.1">
    <property type="nucleotide sequence ID" value="NZ_JACOFV010000003.1"/>
</dbReference>
<accession>A0A923HMU6</accession>
<reference evidence="1" key="1">
    <citation type="submission" date="2020-08" db="EMBL/GenBank/DDBJ databases">
        <title>Novel species isolated from subtropical streams in China.</title>
        <authorList>
            <person name="Lu H."/>
        </authorList>
    </citation>
    <scope>NUCLEOTIDE SEQUENCE</scope>
    <source>
        <strain evidence="1">KACC 12607</strain>
    </source>
</reference>
<gene>
    <name evidence="1" type="ORF">H8K32_05415</name>
</gene>
<keyword evidence="2" id="KW-1185">Reference proteome</keyword>
<comment type="caution">
    <text evidence="1">The sequence shown here is derived from an EMBL/GenBank/DDBJ whole genome shotgun (WGS) entry which is preliminary data.</text>
</comment>
<organism evidence="1 2">
    <name type="scientific">Undibacterium jejuense</name>
    <dbReference type="NCBI Taxonomy" id="1344949"/>
    <lineage>
        <taxon>Bacteria</taxon>
        <taxon>Pseudomonadati</taxon>
        <taxon>Pseudomonadota</taxon>
        <taxon>Betaproteobacteria</taxon>
        <taxon>Burkholderiales</taxon>
        <taxon>Oxalobacteraceae</taxon>
        <taxon>Undibacterium</taxon>
    </lineage>
</organism>
<name>A0A923HMU6_9BURK</name>
<dbReference type="Proteomes" id="UP000634011">
    <property type="component" value="Unassembled WGS sequence"/>
</dbReference>
<protein>
    <submittedName>
        <fullName evidence="1">Uncharacterized protein</fullName>
    </submittedName>
</protein>
<evidence type="ECO:0000313" key="2">
    <source>
        <dbReference type="Proteomes" id="UP000634011"/>
    </source>
</evidence>
<proteinExistence type="predicted"/>
<evidence type="ECO:0000313" key="1">
    <source>
        <dbReference type="EMBL" id="MBC3861533.1"/>
    </source>
</evidence>
<dbReference type="EMBL" id="JACOFV010000003">
    <property type="protein sequence ID" value="MBC3861533.1"/>
    <property type="molecule type" value="Genomic_DNA"/>
</dbReference>